<evidence type="ECO:0000256" key="5">
    <source>
        <dbReference type="ARBA" id="ARBA00022847"/>
    </source>
</evidence>
<feature type="transmembrane region" description="Helical" evidence="13">
    <location>
        <begin position="92"/>
        <end position="113"/>
    </location>
</feature>
<feature type="transmembrane region" description="Helical" evidence="13">
    <location>
        <begin position="125"/>
        <end position="147"/>
    </location>
</feature>
<evidence type="ECO:0000256" key="7">
    <source>
        <dbReference type="ARBA" id="ARBA00023053"/>
    </source>
</evidence>
<dbReference type="InterPro" id="IPR038770">
    <property type="entry name" value="Na+/solute_symporter_sf"/>
</dbReference>
<keyword evidence="5" id="KW-0769">Symport</keyword>
<dbReference type="PANTHER" id="PTHR10361:SF55">
    <property type="entry name" value="SODIUM-DEPENDENT ORGANIC ANION TRANSPORTER"/>
    <property type="match status" value="1"/>
</dbReference>
<keyword evidence="7" id="KW-0915">Sodium</keyword>
<keyword evidence="12" id="KW-0739">Sodium transport</keyword>
<comment type="subcellular location">
    <subcellularLocation>
        <location evidence="1">Membrane</location>
        <topology evidence="1">Multi-pass membrane protein</topology>
    </subcellularLocation>
</comment>
<feature type="transmembrane region" description="Helical" evidence="13">
    <location>
        <begin position="159"/>
        <end position="178"/>
    </location>
</feature>
<feature type="transmembrane region" description="Helical" evidence="13">
    <location>
        <begin position="62"/>
        <end position="86"/>
    </location>
</feature>
<evidence type="ECO:0000313" key="15">
    <source>
        <dbReference type="Proteomes" id="UP001591681"/>
    </source>
</evidence>
<keyword evidence="3" id="KW-0813">Transport</keyword>
<evidence type="ECO:0000256" key="11">
    <source>
        <dbReference type="ARBA" id="ARBA00023180"/>
    </source>
</evidence>
<dbReference type="EMBL" id="JBHFQA010000004">
    <property type="protein sequence ID" value="KAL2099697.1"/>
    <property type="molecule type" value="Genomic_DNA"/>
</dbReference>
<keyword evidence="8" id="KW-0445">Lipid transport</keyword>
<dbReference type="InterPro" id="IPR002657">
    <property type="entry name" value="BilAc:Na_symport/Acr3"/>
</dbReference>
<evidence type="ECO:0000256" key="2">
    <source>
        <dbReference type="ARBA" id="ARBA00006528"/>
    </source>
</evidence>
<evidence type="ECO:0000313" key="14">
    <source>
        <dbReference type="EMBL" id="KAL2099697.1"/>
    </source>
</evidence>
<keyword evidence="11" id="KW-0325">Glycoprotein</keyword>
<dbReference type="GO" id="GO:0006869">
    <property type="term" value="P:lipid transport"/>
    <property type="evidence" value="ECO:0007669"/>
    <property type="project" value="UniProtKB-KW"/>
</dbReference>
<sequence length="351" mass="37499">MSNSSGVEAGHASNTTSDALGIAIHQALSAVLTLLLALVVFALGCTVEIAKVKTHLRRPWGILVGLLCQFGIMPLTAFLLALAFAVKPVQAVAILIMGCCPGGTISNIVTYWIDGDMDLSITMTSVSTVLAMGMMPLCLLAYSRIWVESGMIRIPYPKIGITLVCLIVPVAIGVFVNYKWPKAAKIILRVGSIVGGVLLLIVGIASGLLYQGSWNTDPAVVIVGVIFPLIGYAAGFVLSVLLRQSWQRCRTIAMETGAQNVQICTTVLQLSFSPGELVHMFTFPLIYGSCQLGFGLLLIAVYQIYKRIARRRSAKFILPDPPPQSCPGGQGEVNTGFEPDVVAQFSASEKI</sequence>
<dbReference type="Gene3D" id="1.20.1530.20">
    <property type="match status" value="1"/>
</dbReference>
<feature type="transmembrane region" description="Helical" evidence="13">
    <location>
        <begin position="27"/>
        <end position="50"/>
    </location>
</feature>
<evidence type="ECO:0000256" key="3">
    <source>
        <dbReference type="ARBA" id="ARBA00022448"/>
    </source>
</evidence>
<evidence type="ECO:0000256" key="6">
    <source>
        <dbReference type="ARBA" id="ARBA00022989"/>
    </source>
</evidence>
<evidence type="ECO:0000256" key="9">
    <source>
        <dbReference type="ARBA" id="ARBA00023065"/>
    </source>
</evidence>
<dbReference type="PANTHER" id="PTHR10361">
    <property type="entry name" value="SODIUM-BILE ACID COTRANSPORTER"/>
    <property type="match status" value="1"/>
</dbReference>
<evidence type="ECO:0000256" key="4">
    <source>
        <dbReference type="ARBA" id="ARBA00022692"/>
    </source>
</evidence>
<proteinExistence type="inferred from homology"/>
<evidence type="ECO:0000256" key="13">
    <source>
        <dbReference type="SAM" id="Phobius"/>
    </source>
</evidence>
<organism evidence="14 15">
    <name type="scientific">Coilia grayii</name>
    <name type="common">Gray's grenadier anchovy</name>
    <dbReference type="NCBI Taxonomy" id="363190"/>
    <lineage>
        <taxon>Eukaryota</taxon>
        <taxon>Metazoa</taxon>
        <taxon>Chordata</taxon>
        <taxon>Craniata</taxon>
        <taxon>Vertebrata</taxon>
        <taxon>Euteleostomi</taxon>
        <taxon>Actinopterygii</taxon>
        <taxon>Neopterygii</taxon>
        <taxon>Teleostei</taxon>
        <taxon>Clupei</taxon>
        <taxon>Clupeiformes</taxon>
        <taxon>Clupeoidei</taxon>
        <taxon>Engraulidae</taxon>
        <taxon>Coilinae</taxon>
        <taxon>Coilia</taxon>
    </lineage>
</organism>
<dbReference type="Pfam" id="PF01758">
    <property type="entry name" value="SBF"/>
    <property type="match status" value="1"/>
</dbReference>
<dbReference type="InterPro" id="IPR004710">
    <property type="entry name" value="Bilac:Na_transpt"/>
</dbReference>
<feature type="transmembrane region" description="Helical" evidence="13">
    <location>
        <begin position="284"/>
        <end position="305"/>
    </location>
</feature>
<dbReference type="GO" id="GO:0006814">
    <property type="term" value="P:sodium ion transport"/>
    <property type="evidence" value="ECO:0007669"/>
    <property type="project" value="UniProtKB-KW"/>
</dbReference>
<dbReference type="Proteomes" id="UP001591681">
    <property type="component" value="Unassembled WGS sequence"/>
</dbReference>
<evidence type="ECO:0000256" key="8">
    <source>
        <dbReference type="ARBA" id="ARBA00023055"/>
    </source>
</evidence>
<dbReference type="GO" id="GO:0015293">
    <property type="term" value="F:symporter activity"/>
    <property type="evidence" value="ECO:0007669"/>
    <property type="project" value="UniProtKB-KW"/>
</dbReference>
<name>A0ABD1KKI3_9TELE</name>
<dbReference type="NCBIfam" id="TIGR00841">
    <property type="entry name" value="bass"/>
    <property type="match status" value="1"/>
</dbReference>
<keyword evidence="4 13" id="KW-0812">Transmembrane</keyword>
<protein>
    <recommendedName>
        <fullName evidence="16">Solute carrier family 10 member 6</fullName>
    </recommendedName>
</protein>
<keyword evidence="15" id="KW-1185">Reference proteome</keyword>
<dbReference type="AlphaFoldDB" id="A0ABD1KKI3"/>
<feature type="transmembrane region" description="Helical" evidence="13">
    <location>
        <begin position="219"/>
        <end position="240"/>
    </location>
</feature>
<accession>A0ABD1KKI3</accession>
<feature type="transmembrane region" description="Helical" evidence="13">
    <location>
        <begin position="190"/>
        <end position="213"/>
    </location>
</feature>
<comment type="caution">
    <text evidence="14">The sequence shown here is derived from an EMBL/GenBank/DDBJ whole genome shotgun (WGS) entry which is preliminary data.</text>
</comment>
<dbReference type="GO" id="GO:0016020">
    <property type="term" value="C:membrane"/>
    <property type="evidence" value="ECO:0007669"/>
    <property type="project" value="UniProtKB-SubCell"/>
</dbReference>
<keyword evidence="10 13" id="KW-0472">Membrane</keyword>
<keyword evidence="9" id="KW-0406">Ion transport</keyword>
<comment type="similarity">
    <text evidence="2">Belongs to the bile acid:sodium symporter (BASS) (TC 2.A.28) family.</text>
</comment>
<evidence type="ECO:0000256" key="10">
    <source>
        <dbReference type="ARBA" id="ARBA00023136"/>
    </source>
</evidence>
<evidence type="ECO:0008006" key="16">
    <source>
        <dbReference type="Google" id="ProtNLM"/>
    </source>
</evidence>
<evidence type="ECO:0000256" key="1">
    <source>
        <dbReference type="ARBA" id="ARBA00004141"/>
    </source>
</evidence>
<gene>
    <name evidence="14" type="ORF">ACEWY4_004091</name>
</gene>
<dbReference type="FunFam" id="1.20.1530.20:FF:000010">
    <property type="entry name" value="Solute carrier family 10 member 6"/>
    <property type="match status" value="1"/>
</dbReference>
<keyword evidence="6 13" id="KW-1133">Transmembrane helix</keyword>
<evidence type="ECO:0000256" key="12">
    <source>
        <dbReference type="ARBA" id="ARBA00023201"/>
    </source>
</evidence>
<reference evidence="14 15" key="1">
    <citation type="submission" date="2024-09" db="EMBL/GenBank/DDBJ databases">
        <title>A chromosome-level genome assembly of Gray's grenadier anchovy, Coilia grayii.</title>
        <authorList>
            <person name="Fu Z."/>
        </authorList>
    </citation>
    <scope>NUCLEOTIDE SEQUENCE [LARGE SCALE GENOMIC DNA]</scope>
    <source>
        <strain evidence="14">G4</strain>
        <tissue evidence="14">Muscle</tissue>
    </source>
</reference>